<evidence type="ECO:0000313" key="2">
    <source>
        <dbReference type="EMBL" id="SMX48067.1"/>
    </source>
</evidence>
<feature type="signal peptide" evidence="1">
    <location>
        <begin position="1"/>
        <end position="22"/>
    </location>
</feature>
<gene>
    <name evidence="2" type="ORF">PEV8663_03727</name>
</gene>
<dbReference type="OrthoDB" id="7849141at2"/>
<dbReference type="RefSeq" id="WP_097806182.1">
    <property type="nucleotide sequence ID" value="NZ_FXYH01000016.1"/>
</dbReference>
<name>A0A238KZC0_9RHOB</name>
<dbReference type="Proteomes" id="UP000220836">
    <property type="component" value="Unassembled WGS sequence"/>
</dbReference>
<accession>A0A238KZC0</accession>
<keyword evidence="1" id="KW-0732">Signal</keyword>
<evidence type="ECO:0000313" key="3">
    <source>
        <dbReference type="Proteomes" id="UP000220836"/>
    </source>
</evidence>
<sequence>MRNAIVALVLAFGSIQATPAQAQGVGYQCKVATTSQQGNWLPEFLFIGYKPAENLVIISDPIILYFNDRQPVKGKLESDTDNRISVTWRLETKSGTGQFVRMAYRATIFKATGKLSISAKPLGYQDTFTGRGTCEARKLT</sequence>
<protein>
    <submittedName>
        <fullName evidence="2">Uncharacterized protein</fullName>
    </submittedName>
</protein>
<dbReference type="AlphaFoldDB" id="A0A238KZC0"/>
<proteinExistence type="predicted"/>
<dbReference type="EMBL" id="FXYH01000016">
    <property type="protein sequence ID" value="SMX48067.1"/>
    <property type="molecule type" value="Genomic_DNA"/>
</dbReference>
<organism evidence="2 3">
    <name type="scientific">Pelagimonas varians</name>
    <dbReference type="NCBI Taxonomy" id="696760"/>
    <lineage>
        <taxon>Bacteria</taxon>
        <taxon>Pseudomonadati</taxon>
        <taxon>Pseudomonadota</taxon>
        <taxon>Alphaproteobacteria</taxon>
        <taxon>Rhodobacterales</taxon>
        <taxon>Roseobacteraceae</taxon>
        <taxon>Pelagimonas</taxon>
    </lineage>
</organism>
<reference evidence="2 3" key="1">
    <citation type="submission" date="2017-05" db="EMBL/GenBank/DDBJ databases">
        <authorList>
            <person name="Song R."/>
            <person name="Chenine A.L."/>
            <person name="Ruprecht R.M."/>
        </authorList>
    </citation>
    <scope>NUCLEOTIDE SEQUENCE [LARGE SCALE GENOMIC DNA]</scope>
    <source>
        <strain evidence="2 3">CECT 8663</strain>
    </source>
</reference>
<feature type="chain" id="PRO_5012037133" evidence="1">
    <location>
        <begin position="23"/>
        <end position="140"/>
    </location>
</feature>
<keyword evidence="3" id="KW-1185">Reference proteome</keyword>
<evidence type="ECO:0000256" key="1">
    <source>
        <dbReference type="SAM" id="SignalP"/>
    </source>
</evidence>